<dbReference type="SMART" id="SM00854">
    <property type="entry name" value="PGA_cap"/>
    <property type="match status" value="1"/>
</dbReference>
<dbReference type="PANTHER" id="PTHR33393">
    <property type="entry name" value="POLYGLUTAMINE SYNTHESIS ACCESSORY PROTEIN RV0574C-RELATED"/>
    <property type="match status" value="1"/>
</dbReference>
<reference evidence="5 6" key="1">
    <citation type="submission" date="2024-09" db="EMBL/GenBank/DDBJ databases">
        <title>Floridaenema gen nov. (Aerosakkonemataceae, Aerosakkonematales ord. nov., Cyanobacteria) from benthic tropical and subtropical fresh waters, with the description of four new species.</title>
        <authorList>
            <person name="Moretto J.A."/>
            <person name="Berthold D.E."/>
            <person name="Lefler F.W."/>
            <person name="Huang I.-S."/>
            <person name="Laughinghouse H. IV."/>
        </authorList>
    </citation>
    <scope>NUCLEOTIDE SEQUENCE [LARGE SCALE GENOMIC DNA]</scope>
    <source>
        <strain evidence="5 6">BLCC-F167</strain>
    </source>
</reference>
<evidence type="ECO:0000256" key="2">
    <source>
        <dbReference type="SAM" id="MobiDB-lite"/>
    </source>
</evidence>
<sequence>MTQVALKQKSIVTLAQEGNPEAIAALINQVIAKKGVTAIAKTKDNWLHIVLVADEIPDRSVLFRFIIDGITRLNPRHIDCVRLYGRRSDHKWPTWTEAFDLAQTPYFPPIAPQFTTVPHPLEQRKRKPPKYTKKFKKKVRLMLVGGVTWLMVAILGVVFSYQINSPVRHKRQQLQPLEQKDPTTPETQTPTPQASKKPTPKATQQPAVVTSPVIDDKNSITLKAVGDIVPGTNFPNNRLPQNKQELFQNVKAYLQGADILFGNFESTLTNYPNTAKDTSRPMVHAFRNPPEYANLLKEVGFTVMSVANNHSFDFTIKGFEDTIKNLESAGVKTVGKKNQILYKNIKGVDIAFIGFSHLSWHNSLNDLPSAIALVKEAQKKASFVIISFHGGAEGTGAMRVRNRQENFYGENRGNLVLFARTLIDNGADLVLGHGPHVPRAMELYKGKLIAYSLGNFVGYRTLSTRGVLGESLILEVKVNSQGDFISGKITPVQLDRRGIPYPDRGKNSIPIIRNLTKLDFPETELKFDLNGHIMKQEERND</sequence>
<comment type="caution">
    <text evidence="5">The sequence shown here is derived from an EMBL/GenBank/DDBJ whole genome shotgun (WGS) entry which is preliminary data.</text>
</comment>
<keyword evidence="6" id="KW-1185">Reference proteome</keyword>
<evidence type="ECO:0000313" key="5">
    <source>
        <dbReference type="EMBL" id="MFB2836334.1"/>
    </source>
</evidence>
<proteinExistence type="inferred from homology"/>
<dbReference type="CDD" id="cd07381">
    <property type="entry name" value="MPP_CapA"/>
    <property type="match status" value="1"/>
</dbReference>
<comment type="similarity">
    <text evidence="1">Belongs to the CapA family.</text>
</comment>
<evidence type="ECO:0000259" key="4">
    <source>
        <dbReference type="SMART" id="SM00854"/>
    </source>
</evidence>
<dbReference type="InterPro" id="IPR029052">
    <property type="entry name" value="Metallo-depent_PP-like"/>
</dbReference>
<feature type="transmembrane region" description="Helical" evidence="3">
    <location>
        <begin position="141"/>
        <end position="163"/>
    </location>
</feature>
<evidence type="ECO:0000256" key="1">
    <source>
        <dbReference type="ARBA" id="ARBA00005662"/>
    </source>
</evidence>
<keyword evidence="3" id="KW-0812">Transmembrane</keyword>
<keyword evidence="3" id="KW-0472">Membrane</keyword>
<dbReference type="SUPFAM" id="SSF56300">
    <property type="entry name" value="Metallo-dependent phosphatases"/>
    <property type="match status" value="1"/>
</dbReference>
<keyword evidence="3" id="KW-1133">Transmembrane helix</keyword>
<dbReference type="RefSeq" id="WP_413278720.1">
    <property type="nucleotide sequence ID" value="NZ_JBHFNT010000147.1"/>
</dbReference>
<dbReference type="EMBL" id="JBHFNT010000147">
    <property type="protein sequence ID" value="MFB2836334.1"/>
    <property type="molecule type" value="Genomic_DNA"/>
</dbReference>
<feature type="region of interest" description="Disordered" evidence="2">
    <location>
        <begin position="172"/>
        <end position="208"/>
    </location>
</feature>
<evidence type="ECO:0000256" key="3">
    <source>
        <dbReference type="SAM" id="Phobius"/>
    </source>
</evidence>
<evidence type="ECO:0000313" key="6">
    <source>
        <dbReference type="Proteomes" id="UP001576780"/>
    </source>
</evidence>
<dbReference type="Proteomes" id="UP001576780">
    <property type="component" value="Unassembled WGS sequence"/>
</dbReference>
<protein>
    <submittedName>
        <fullName evidence="5">CapA family protein</fullName>
    </submittedName>
</protein>
<gene>
    <name evidence="5" type="ORF">ACE1CA_17510</name>
</gene>
<feature type="compositionally biased region" description="Low complexity" evidence="2">
    <location>
        <begin position="184"/>
        <end position="193"/>
    </location>
</feature>
<dbReference type="Pfam" id="PF09587">
    <property type="entry name" value="PGA_cap"/>
    <property type="match status" value="1"/>
</dbReference>
<dbReference type="Gene3D" id="3.60.21.10">
    <property type="match status" value="1"/>
</dbReference>
<dbReference type="PANTHER" id="PTHR33393:SF11">
    <property type="entry name" value="POLYGLUTAMINE SYNTHESIS ACCESSORY PROTEIN RV0574C-RELATED"/>
    <property type="match status" value="1"/>
</dbReference>
<organism evidence="5 6">
    <name type="scientific">Floridaenema evergladense BLCC-F167</name>
    <dbReference type="NCBI Taxonomy" id="3153639"/>
    <lineage>
        <taxon>Bacteria</taxon>
        <taxon>Bacillati</taxon>
        <taxon>Cyanobacteriota</taxon>
        <taxon>Cyanophyceae</taxon>
        <taxon>Oscillatoriophycideae</taxon>
        <taxon>Aerosakkonematales</taxon>
        <taxon>Aerosakkonemataceae</taxon>
        <taxon>Floridanema</taxon>
        <taxon>Floridanema evergladense</taxon>
    </lineage>
</organism>
<name>A0ABV4WML7_9CYAN</name>
<dbReference type="InterPro" id="IPR019079">
    <property type="entry name" value="Capsule_synth_CapA"/>
</dbReference>
<dbReference type="InterPro" id="IPR052169">
    <property type="entry name" value="CW_Biosynth-Accessory"/>
</dbReference>
<feature type="domain" description="Capsule synthesis protein CapA" evidence="4">
    <location>
        <begin position="221"/>
        <end position="460"/>
    </location>
</feature>
<accession>A0ABV4WML7</accession>